<proteinExistence type="predicted"/>
<evidence type="ECO:0000259" key="2">
    <source>
        <dbReference type="PROSITE" id="PS50041"/>
    </source>
</evidence>
<evidence type="ECO:0000313" key="3">
    <source>
        <dbReference type="EMBL" id="MBZ3878980.1"/>
    </source>
</evidence>
<dbReference type="InterPro" id="IPR001304">
    <property type="entry name" value="C-type_lectin-like"/>
</dbReference>
<dbReference type="Gene3D" id="3.10.100.10">
    <property type="entry name" value="Mannose-Binding Protein A, subunit A"/>
    <property type="match status" value="1"/>
</dbReference>
<evidence type="ECO:0000256" key="1">
    <source>
        <dbReference type="SAM" id="MobiDB-lite"/>
    </source>
</evidence>
<feature type="domain" description="C-type lectin" evidence="2">
    <location>
        <begin position="1"/>
        <end position="51"/>
    </location>
</feature>
<gene>
    <name evidence="3" type="ORF">SUZIE_150650</name>
</gene>
<dbReference type="InterPro" id="IPR016187">
    <property type="entry name" value="CTDL_fold"/>
</dbReference>
<feature type="region of interest" description="Disordered" evidence="1">
    <location>
        <begin position="65"/>
        <end position="91"/>
    </location>
</feature>
<organism evidence="3 4">
    <name type="scientific">Sciurus carolinensis</name>
    <name type="common">Eastern gray squirrel</name>
    <dbReference type="NCBI Taxonomy" id="30640"/>
    <lineage>
        <taxon>Eukaryota</taxon>
        <taxon>Metazoa</taxon>
        <taxon>Chordata</taxon>
        <taxon>Craniata</taxon>
        <taxon>Vertebrata</taxon>
        <taxon>Euteleostomi</taxon>
        <taxon>Mammalia</taxon>
        <taxon>Eutheria</taxon>
        <taxon>Euarchontoglires</taxon>
        <taxon>Glires</taxon>
        <taxon>Rodentia</taxon>
        <taxon>Sciuromorpha</taxon>
        <taxon>Sciuridae</taxon>
        <taxon>Sciurinae</taxon>
        <taxon>Sciurini</taxon>
        <taxon>Sciurus</taxon>
    </lineage>
</organism>
<dbReference type="PROSITE" id="PS50041">
    <property type="entry name" value="C_TYPE_LECTIN_2"/>
    <property type="match status" value="1"/>
</dbReference>
<dbReference type="SUPFAM" id="SSF56436">
    <property type="entry name" value="C-type lectin-like"/>
    <property type="match status" value="1"/>
</dbReference>
<keyword evidence="4" id="KW-1185">Reference proteome</keyword>
<dbReference type="Proteomes" id="UP001166674">
    <property type="component" value="Unassembled WGS sequence"/>
</dbReference>
<dbReference type="InterPro" id="IPR016186">
    <property type="entry name" value="C-type_lectin-like/link_sf"/>
</dbReference>
<reference evidence="3" key="1">
    <citation type="submission" date="2020-03" db="EMBL/GenBank/DDBJ databases">
        <title>Studies in the Genomics of Life Span.</title>
        <authorList>
            <person name="Glass D."/>
        </authorList>
    </citation>
    <scope>NUCLEOTIDE SEQUENCE</scope>
    <source>
        <strain evidence="3">SUZIE</strain>
        <tissue evidence="3">Muscle</tissue>
    </source>
</reference>
<dbReference type="EMBL" id="JAATJV010345421">
    <property type="protein sequence ID" value="MBZ3878980.1"/>
    <property type="molecule type" value="Genomic_DNA"/>
</dbReference>
<evidence type="ECO:0000313" key="4">
    <source>
        <dbReference type="Proteomes" id="UP001166674"/>
    </source>
</evidence>
<protein>
    <submittedName>
        <fullName evidence="3">Mannose-binding protein C</fullName>
    </submittedName>
</protein>
<dbReference type="Pfam" id="PF00059">
    <property type="entry name" value="Lectin_C"/>
    <property type="match status" value="1"/>
</dbReference>
<dbReference type="AlphaFoldDB" id="A0AA41MVN4"/>
<accession>A0AA41MVN4</accession>
<sequence length="91" mass="10050">MTDKENQVQFVDMTGRRVSYQNWNREESNNAGPGEHCADAAGQRWNDDYCSSSFLSASSLPKGDVPLGSPSAFTAPQRPIFCSKDEDSNFP</sequence>
<comment type="caution">
    <text evidence="3">The sequence shown here is derived from an EMBL/GenBank/DDBJ whole genome shotgun (WGS) entry which is preliminary data.</text>
</comment>
<name>A0AA41MVN4_SCICA</name>